<reference evidence="1 2" key="2">
    <citation type="journal article" date="2022" name="Mol. Ecol. Resour.">
        <title>The genomes of chicory, endive, great burdock and yacon provide insights into Asteraceae paleo-polyploidization history and plant inulin production.</title>
        <authorList>
            <person name="Fan W."/>
            <person name="Wang S."/>
            <person name="Wang H."/>
            <person name="Wang A."/>
            <person name="Jiang F."/>
            <person name="Liu H."/>
            <person name="Zhao H."/>
            <person name="Xu D."/>
            <person name="Zhang Y."/>
        </authorList>
    </citation>
    <scope>NUCLEOTIDE SEQUENCE [LARGE SCALE GENOMIC DNA]</scope>
    <source>
        <strain evidence="2">cv. Yunnan</strain>
        <tissue evidence="1">Leaves</tissue>
    </source>
</reference>
<accession>A0ACB9K5F4</accession>
<reference evidence="2" key="1">
    <citation type="journal article" date="2022" name="Mol. Ecol. Resour.">
        <title>The genomes of chicory, endive, great burdock and yacon provide insights into Asteraceae palaeo-polyploidization history and plant inulin production.</title>
        <authorList>
            <person name="Fan W."/>
            <person name="Wang S."/>
            <person name="Wang H."/>
            <person name="Wang A."/>
            <person name="Jiang F."/>
            <person name="Liu H."/>
            <person name="Zhao H."/>
            <person name="Xu D."/>
            <person name="Zhang Y."/>
        </authorList>
    </citation>
    <scope>NUCLEOTIDE SEQUENCE [LARGE SCALE GENOMIC DNA]</scope>
    <source>
        <strain evidence="2">cv. Yunnan</strain>
    </source>
</reference>
<gene>
    <name evidence="1" type="ORF">L1987_01560</name>
</gene>
<evidence type="ECO:0000313" key="1">
    <source>
        <dbReference type="EMBL" id="KAI3827484.1"/>
    </source>
</evidence>
<evidence type="ECO:0000313" key="2">
    <source>
        <dbReference type="Proteomes" id="UP001056120"/>
    </source>
</evidence>
<protein>
    <submittedName>
        <fullName evidence="1">Uncharacterized protein</fullName>
    </submittedName>
</protein>
<organism evidence="1 2">
    <name type="scientific">Smallanthus sonchifolius</name>
    <dbReference type="NCBI Taxonomy" id="185202"/>
    <lineage>
        <taxon>Eukaryota</taxon>
        <taxon>Viridiplantae</taxon>
        <taxon>Streptophyta</taxon>
        <taxon>Embryophyta</taxon>
        <taxon>Tracheophyta</taxon>
        <taxon>Spermatophyta</taxon>
        <taxon>Magnoliopsida</taxon>
        <taxon>eudicotyledons</taxon>
        <taxon>Gunneridae</taxon>
        <taxon>Pentapetalae</taxon>
        <taxon>asterids</taxon>
        <taxon>campanulids</taxon>
        <taxon>Asterales</taxon>
        <taxon>Asteraceae</taxon>
        <taxon>Asteroideae</taxon>
        <taxon>Heliantheae alliance</taxon>
        <taxon>Millerieae</taxon>
        <taxon>Smallanthus</taxon>
    </lineage>
</organism>
<sequence>MVVIMATAMVMASEINVKAKVHGYYLPSNTKSIHEWFHPEFAQKNHRCVSVFVVPGDSAIELGQIVDRGLRYALLHNKGNNWRPTQKACEIFQLNLEQVSIWDYFSHRKHALMNDMDKTLDDANIQMDQDVVPRDSAIELGQIVDRSLSYLCCEDNYLLCQASIDLAGNSSSMNSRSQIRENCLQNDAS</sequence>
<comment type="caution">
    <text evidence="1">The sequence shown here is derived from an EMBL/GenBank/DDBJ whole genome shotgun (WGS) entry which is preliminary data.</text>
</comment>
<dbReference type="EMBL" id="CM042018">
    <property type="protein sequence ID" value="KAI3827484.1"/>
    <property type="molecule type" value="Genomic_DNA"/>
</dbReference>
<dbReference type="Proteomes" id="UP001056120">
    <property type="component" value="Linkage Group LG01"/>
</dbReference>
<keyword evidence="2" id="KW-1185">Reference proteome</keyword>
<proteinExistence type="predicted"/>
<name>A0ACB9K5F4_9ASTR</name>